<evidence type="ECO:0000313" key="3">
    <source>
        <dbReference type="EMBL" id="HDD52819.1"/>
    </source>
</evidence>
<dbReference type="PANTHER" id="PTHR35377:SF4">
    <property type="entry name" value="PREVENT-HOST-DEATH FAMILY PROTEIN"/>
    <property type="match status" value="1"/>
</dbReference>
<dbReference type="AlphaFoldDB" id="A0A7C0YCU4"/>
<evidence type="ECO:0000256" key="2">
    <source>
        <dbReference type="RuleBase" id="RU362080"/>
    </source>
</evidence>
<comment type="caution">
    <text evidence="3">The sequence shown here is derived from an EMBL/GenBank/DDBJ whole genome shotgun (WGS) entry which is preliminary data.</text>
</comment>
<dbReference type="InterPro" id="IPR036165">
    <property type="entry name" value="YefM-like_sf"/>
</dbReference>
<accession>A0A7C0YCU4</accession>
<comment type="similarity">
    <text evidence="1 2">Belongs to the phD/YefM antitoxin family.</text>
</comment>
<proteinExistence type="inferred from homology"/>
<gene>
    <name evidence="3" type="ORF">ENF32_01965</name>
</gene>
<dbReference type="Pfam" id="PF02604">
    <property type="entry name" value="PhdYeFM_antitox"/>
    <property type="match status" value="1"/>
</dbReference>
<evidence type="ECO:0000256" key="1">
    <source>
        <dbReference type="ARBA" id="ARBA00009981"/>
    </source>
</evidence>
<dbReference type="SUPFAM" id="SSF143120">
    <property type="entry name" value="YefM-like"/>
    <property type="match status" value="1"/>
</dbReference>
<organism evidence="3">
    <name type="scientific">Thermosulfidibacter takaii</name>
    <dbReference type="NCBI Taxonomy" id="412593"/>
    <lineage>
        <taxon>Bacteria</taxon>
        <taxon>Pseudomonadati</taxon>
        <taxon>Thermosulfidibacterota</taxon>
        <taxon>Thermosulfidibacteria</taxon>
        <taxon>Thermosulfidibacterales</taxon>
        <taxon>Thermosulfidibacteraceae</taxon>
    </lineage>
</organism>
<dbReference type="NCBIfam" id="TIGR01552">
    <property type="entry name" value="phd_fam"/>
    <property type="match status" value="1"/>
</dbReference>
<dbReference type="InterPro" id="IPR051416">
    <property type="entry name" value="phD-YefM_TA_antitoxins"/>
</dbReference>
<name>A0A7C0YCU4_9BACT</name>
<dbReference type="Gene3D" id="3.40.1620.10">
    <property type="entry name" value="YefM-like domain"/>
    <property type="match status" value="1"/>
</dbReference>
<comment type="function">
    <text evidence="2">Antitoxin component of a type II toxin-antitoxin (TA) system.</text>
</comment>
<protein>
    <recommendedName>
        <fullName evidence="2">Antitoxin</fullName>
    </recommendedName>
</protein>
<dbReference type="InterPro" id="IPR006442">
    <property type="entry name" value="Antitoxin_Phd/YefM"/>
</dbReference>
<dbReference type="EMBL" id="DQWS01000075">
    <property type="protein sequence ID" value="HDD52819.1"/>
    <property type="molecule type" value="Genomic_DNA"/>
</dbReference>
<sequence>MSVVNMHEAKTRLSQLVEEVLEGKEVIIARAGKPVAKLVPYSPQKRERTPGRFKGQIEISPDFDQEMAEIADLFEGGNE</sequence>
<dbReference type="PANTHER" id="PTHR35377">
    <property type="entry name" value="ANTITOXIN VAPB49-RELATED-RELATED"/>
    <property type="match status" value="1"/>
</dbReference>
<dbReference type="Proteomes" id="UP000885690">
    <property type="component" value="Unassembled WGS sequence"/>
</dbReference>
<reference evidence="3" key="1">
    <citation type="journal article" date="2020" name="mSystems">
        <title>Genome- and Community-Level Interaction Insights into Carbon Utilization and Element Cycling Functions of Hydrothermarchaeota in Hydrothermal Sediment.</title>
        <authorList>
            <person name="Zhou Z."/>
            <person name="Liu Y."/>
            <person name="Xu W."/>
            <person name="Pan J."/>
            <person name="Luo Z.H."/>
            <person name="Li M."/>
        </authorList>
    </citation>
    <scope>NUCLEOTIDE SEQUENCE [LARGE SCALE GENOMIC DNA]</scope>
    <source>
        <strain evidence="3">HyVt-115</strain>
    </source>
</reference>